<dbReference type="EMBL" id="ML993596">
    <property type="protein sequence ID" value="KAF2166602.1"/>
    <property type="molecule type" value="Genomic_DNA"/>
</dbReference>
<evidence type="ECO:0008006" key="3">
    <source>
        <dbReference type="Google" id="ProtNLM"/>
    </source>
</evidence>
<evidence type="ECO:0000313" key="1">
    <source>
        <dbReference type="EMBL" id="KAF2166602.1"/>
    </source>
</evidence>
<dbReference type="InterPro" id="IPR029068">
    <property type="entry name" value="Glyas_Bleomycin-R_OHBP_Dase"/>
</dbReference>
<name>A0A6A6CKZ1_ZASCE</name>
<dbReference type="GeneID" id="54559966"/>
<sequence>MTQPQVPQASVPVLAGPFLGKPVEICIVTANLRSTLRGLVQLGLPPFKIFHFTPTTVSHQTFRGKPSPFSLDVAFAEQGGMVWEVMQPVAGETLMGEFLTQTGGRGGIQHVAFDCAGGKGLVGEGAREEARRRRGEFEGRGFPLVQSGIWHGKKGTCEFMFFDTMGAIGTCFETYVFSEDWEEPEDVEIYPPPSEQE</sequence>
<dbReference type="SUPFAM" id="SSF54593">
    <property type="entry name" value="Glyoxalase/Bleomycin resistance protein/Dihydroxybiphenyl dioxygenase"/>
    <property type="match status" value="1"/>
</dbReference>
<reference evidence="1" key="1">
    <citation type="journal article" date="2020" name="Stud. Mycol.">
        <title>101 Dothideomycetes genomes: a test case for predicting lifestyles and emergence of pathogens.</title>
        <authorList>
            <person name="Haridas S."/>
            <person name="Albert R."/>
            <person name="Binder M."/>
            <person name="Bloem J."/>
            <person name="Labutti K."/>
            <person name="Salamov A."/>
            <person name="Andreopoulos B."/>
            <person name="Baker S."/>
            <person name="Barry K."/>
            <person name="Bills G."/>
            <person name="Bluhm B."/>
            <person name="Cannon C."/>
            <person name="Castanera R."/>
            <person name="Culley D."/>
            <person name="Daum C."/>
            <person name="Ezra D."/>
            <person name="Gonzalez J."/>
            <person name="Henrissat B."/>
            <person name="Kuo A."/>
            <person name="Liang C."/>
            <person name="Lipzen A."/>
            <person name="Lutzoni F."/>
            <person name="Magnuson J."/>
            <person name="Mondo S."/>
            <person name="Nolan M."/>
            <person name="Ohm R."/>
            <person name="Pangilinan J."/>
            <person name="Park H.-J."/>
            <person name="Ramirez L."/>
            <person name="Alfaro M."/>
            <person name="Sun H."/>
            <person name="Tritt A."/>
            <person name="Yoshinaga Y."/>
            <person name="Zwiers L.-H."/>
            <person name="Turgeon B."/>
            <person name="Goodwin S."/>
            <person name="Spatafora J."/>
            <person name="Crous P."/>
            <person name="Grigoriev I."/>
        </authorList>
    </citation>
    <scope>NUCLEOTIDE SEQUENCE</scope>
    <source>
        <strain evidence="1">ATCC 36951</strain>
    </source>
</reference>
<dbReference type="AlphaFoldDB" id="A0A6A6CKZ1"/>
<dbReference type="OrthoDB" id="504708at2759"/>
<evidence type="ECO:0000313" key="2">
    <source>
        <dbReference type="Proteomes" id="UP000799537"/>
    </source>
</evidence>
<proteinExistence type="predicted"/>
<dbReference type="Gene3D" id="3.10.180.10">
    <property type="entry name" value="2,3-Dihydroxybiphenyl 1,2-Dioxygenase, domain 1"/>
    <property type="match status" value="1"/>
</dbReference>
<keyword evidence="2" id="KW-1185">Reference proteome</keyword>
<protein>
    <recommendedName>
        <fullName evidence="3">VOC domain-containing protein</fullName>
    </recommendedName>
</protein>
<dbReference type="Proteomes" id="UP000799537">
    <property type="component" value="Unassembled WGS sequence"/>
</dbReference>
<gene>
    <name evidence="1" type="ORF">M409DRAFT_23236</name>
</gene>
<organism evidence="1 2">
    <name type="scientific">Zasmidium cellare ATCC 36951</name>
    <dbReference type="NCBI Taxonomy" id="1080233"/>
    <lineage>
        <taxon>Eukaryota</taxon>
        <taxon>Fungi</taxon>
        <taxon>Dikarya</taxon>
        <taxon>Ascomycota</taxon>
        <taxon>Pezizomycotina</taxon>
        <taxon>Dothideomycetes</taxon>
        <taxon>Dothideomycetidae</taxon>
        <taxon>Mycosphaerellales</taxon>
        <taxon>Mycosphaerellaceae</taxon>
        <taxon>Zasmidium</taxon>
    </lineage>
</organism>
<dbReference type="RefSeq" id="XP_033667491.1">
    <property type="nucleotide sequence ID" value="XM_033806694.1"/>
</dbReference>
<accession>A0A6A6CKZ1</accession>